<feature type="region of interest" description="Disordered" evidence="1">
    <location>
        <begin position="1"/>
        <end position="33"/>
    </location>
</feature>
<evidence type="ECO:0000313" key="3">
    <source>
        <dbReference type="EMBL" id="KAF4038918.1"/>
    </source>
</evidence>
<dbReference type="EMBL" id="JAACNO010001006">
    <property type="protein sequence ID" value="KAF4143605.1"/>
    <property type="molecule type" value="Genomic_DNA"/>
</dbReference>
<feature type="transmembrane region" description="Helical" evidence="2">
    <location>
        <begin position="304"/>
        <end position="326"/>
    </location>
</feature>
<dbReference type="Proteomes" id="UP000602510">
    <property type="component" value="Unassembled WGS sequence"/>
</dbReference>
<dbReference type="EMBL" id="WSZM01000184">
    <property type="protein sequence ID" value="KAF4038918.1"/>
    <property type="molecule type" value="Genomic_DNA"/>
</dbReference>
<evidence type="ECO:0000313" key="4">
    <source>
        <dbReference type="EMBL" id="KAF4143605.1"/>
    </source>
</evidence>
<keyword evidence="2" id="KW-0472">Membrane</keyword>
<keyword evidence="5" id="KW-1185">Reference proteome</keyword>
<organism evidence="3 5">
    <name type="scientific">Phytophthora infestans</name>
    <name type="common">Potato late blight agent</name>
    <name type="synonym">Botrytis infestans</name>
    <dbReference type="NCBI Taxonomy" id="4787"/>
    <lineage>
        <taxon>Eukaryota</taxon>
        <taxon>Sar</taxon>
        <taxon>Stramenopiles</taxon>
        <taxon>Oomycota</taxon>
        <taxon>Peronosporomycetes</taxon>
        <taxon>Peronosporales</taxon>
        <taxon>Peronosporaceae</taxon>
        <taxon>Phytophthora</taxon>
    </lineage>
</organism>
<gene>
    <name evidence="3" type="ORF">GN244_ATG08900</name>
    <name evidence="4" type="ORF">GN958_ATG07338</name>
</gene>
<comment type="caution">
    <text evidence="3">The sequence shown here is derived from an EMBL/GenBank/DDBJ whole genome shotgun (WGS) entry which is preliminary data.</text>
</comment>
<evidence type="ECO:0000256" key="2">
    <source>
        <dbReference type="SAM" id="Phobius"/>
    </source>
</evidence>
<keyword evidence="2" id="KW-0812">Transmembrane</keyword>
<feature type="transmembrane region" description="Helical" evidence="2">
    <location>
        <begin position="182"/>
        <end position="205"/>
    </location>
</feature>
<proteinExistence type="predicted"/>
<keyword evidence="2" id="KW-1133">Transmembrane helix</keyword>
<feature type="compositionally biased region" description="Basic and acidic residues" evidence="1">
    <location>
        <begin position="1"/>
        <end position="10"/>
    </location>
</feature>
<sequence>MLRVQGHHEEDIEDLERQQFASEQEQEPEADTSLRQTDEEFLWMLLLAAVSECVTTCFMPDYTLRSWGLNLGGTALNWIGPFLDGLTYGYEERIKGADVSLACVQFRSAFLGVFTSYSFMADHAGDLCGSSFAAGPVYVCASILGGCGCFYLGKQAVAVMWTNPITVRVSQAVNRMENKPSLVTISVAFVGVTTLIAALGPHGFVRDPNDPQFIGPLQVADGEELVLGILMSCSAVLLSNYVCAFFPLEPPQLRYAASSNGGPFIDWGCLCCNFLASVLAGSAYQLSRISPTELTNNLLTLKFVSSFCGSLSVFSGAVSIVSRLWLAGNRYSALWNLALQLLVGLLVMPYLYKHDAI</sequence>
<reference evidence="3" key="1">
    <citation type="submission" date="2020-04" db="EMBL/GenBank/DDBJ databases">
        <title>Hybrid Assembly of Korean Phytophthora infestans isolates.</title>
        <authorList>
            <person name="Prokchorchik M."/>
            <person name="Lee Y."/>
            <person name="Seo J."/>
            <person name="Cho J.-H."/>
            <person name="Park Y.-E."/>
            <person name="Jang D.-C."/>
            <person name="Im J.-S."/>
            <person name="Choi J.-G."/>
            <person name="Park H.-J."/>
            <person name="Lee G.-B."/>
            <person name="Lee Y.-G."/>
            <person name="Hong S.-Y."/>
            <person name="Cho K."/>
            <person name="Sohn K.H."/>
        </authorList>
    </citation>
    <scope>NUCLEOTIDE SEQUENCE</scope>
    <source>
        <strain evidence="3">KR_1_A1</strain>
        <strain evidence="4">KR_2_A2</strain>
    </source>
</reference>
<evidence type="ECO:0000313" key="5">
    <source>
        <dbReference type="Proteomes" id="UP000602510"/>
    </source>
</evidence>
<feature type="transmembrane region" description="Helical" evidence="2">
    <location>
        <begin position="264"/>
        <end position="284"/>
    </location>
</feature>
<dbReference type="Proteomes" id="UP000704712">
    <property type="component" value="Unassembled WGS sequence"/>
</dbReference>
<feature type="transmembrane region" description="Helical" evidence="2">
    <location>
        <begin position="333"/>
        <end position="352"/>
    </location>
</feature>
<accession>A0A833SUI1</accession>
<evidence type="ECO:0000256" key="1">
    <source>
        <dbReference type="SAM" id="MobiDB-lite"/>
    </source>
</evidence>
<dbReference type="AlphaFoldDB" id="A0A833SUI1"/>
<feature type="transmembrane region" description="Helical" evidence="2">
    <location>
        <begin position="225"/>
        <end position="243"/>
    </location>
</feature>
<name>A0A833SUI1_PHYIN</name>
<evidence type="ECO:0008006" key="6">
    <source>
        <dbReference type="Google" id="ProtNLM"/>
    </source>
</evidence>
<protein>
    <recommendedName>
        <fullName evidence="6">Transmembrane protein</fullName>
    </recommendedName>
</protein>